<evidence type="ECO:0000313" key="9">
    <source>
        <dbReference type="Proteomes" id="UP000703661"/>
    </source>
</evidence>
<dbReference type="PANTHER" id="PTHR31889:SF2">
    <property type="entry name" value="FUCOSYLTRANSFERASE 3"/>
    <property type="match status" value="1"/>
</dbReference>
<accession>A0A9P6MSL7</accession>
<keyword evidence="9" id="KW-1185">Reference proteome</keyword>
<feature type="compositionally biased region" description="Acidic residues" evidence="6">
    <location>
        <begin position="713"/>
        <end position="736"/>
    </location>
</feature>
<keyword evidence="4" id="KW-0325">Glycoprotein</keyword>
<dbReference type="Pfam" id="PF03254">
    <property type="entry name" value="XG_FTase"/>
    <property type="match status" value="1"/>
</dbReference>
<dbReference type="Proteomes" id="UP000703661">
    <property type="component" value="Unassembled WGS sequence"/>
</dbReference>
<evidence type="ECO:0000256" key="6">
    <source>
        <dbReference type="SAM" id="MobiDB-lite"/>
    </source>
</evidence>
<name>A0A9P6MSL7_9FUNG</name>
<dbReference type="GO" id="GO:0071555">
    <property type="term" value="P:cell wall organization"/>
    <property type="evidence" value="ECO:0007669"/>
    <property type="project" value="UniProtKB-KW"/>
</dbReference>
<comment type="caution">
    <text evidence="8">The sequence shown here is derived from an EMBL/GenBank/DDBJ whole genome shotgun (WGS) entry which is preliminary data.</text>
</comment>
<dbReference type="GO" id="GO:0005794">
    <property type="term" value="C:Golgi apparatus"/>
    <property type="evidence" value="ECO:0007669"/>
    <property type="project" value="TreeGrafter"/>
</dbReference>
<evidence type="ECO:0000256" key="5">
    <source>
        <dbReference type="ARBA" id="ARBA00023316"/>
    </source>
</evidence>
<feature type="transmembrane region" description="Helical" evidence="7">
    <location>
        <begin position="150"/>
        <end position="172"/>
    </location>
</feature>
<organism evidence="8 9">
    <name type="scientific">Entomortierella chlamydospora</name>
    <dbReference type="NCBI Taxonomy" id="101097"/>
    <lineage>
        <taxon>Eukaryota</taxon>
        <taxon>Fungi</taxon>
        <taxon>Fungi incertae sedis</taxon>
        <taxon>Mucoromycota</taxon>
        <taxon>Mortierellomycotina</taxon>
        <taxon>Mortierellomycetes</taxon>
        <taxon>Mortierellales</taxon>
        <taxon>Mortierellaceae</taxon>
        <taxon>Entomortierella</taxon>
    </lineage>
</organism>
<dbReference type="GO" id="GO:0009969">
    <property type="term" value="P:xyloglucan biosynthetic process"/>
    <property type="evidence" value="ECO:0007669"/>
    <property type="project" value="TreeGrafter"/>
</dbReference>
<dbReference type="EMBL" id="JAAAID010001195">
    <property type="protein sequence ID" value="KAG0011175.1"/>
    <property type="molecule type" value="Genomic_DNA"/>
</dbReference>
<sequence>MDTSTSSSRFSPTGTKHTNNNNNSSNNTILPVHSHYHNQYHERTHSPDLEAHGNRSKRLRTPSPPLLSERNTSSYLPSLNRRWTKKQPWLIAAALAVGIILPIWIFASGIITLDKFNDYIRYLPGYSIFANNLLYLVMFLLLISFTALSALPYFPIYMLGLPFHLLIFSIFNKLMNDWVWWCIGCYTILTLAPSLSLLLARLRISLDIAGSQQLYDIRGEVFGLRNKSSQNFSSALPPSPSPSLSFKYSPLRNLDSDFEAESKPNNLFKSAFTAFFSRLEYCAQLMSVSNRNSIRWRMLLALGLWLSYVIPVTLGNESRDFDPARSAPSFDIDHPEPLCSARVMQGIPPRYDSFEGYWQEYLQFHQQMVLPEEEGGVPEKDKRFLVFQPSDDGLGNRLQSLLSSVVMAMVTRRAIVLDWLAQPQCNANFTDLFQQPEGLQWDLNTTIPNYKEVPYYKKRPEIWYPYCRNCALRSPITPDSTWSDLLCNENLGINSSLPLVQIISTQWFLPVIQHNPYWRRELCHMFPQVSELNPEQNVGFGNAFEVLAKKLLKPSKAVQQKIDSVMDRIPEGVTLVGLQVRRTENNAVGKGIEDSFLSCAASVVEEEEEKAARESGSAWSSDLDDFSELKNDDIDDIDTDESDSTIALQGSTSFRKRYAYYLATDYRPTRAHFQRVLGDQLFVLENTFESQKDTQSLELSASDPDRNATENILGDEDIDIDGDNEFDSDSDSDPDSDSVNNQSATAPNSKQTEAVVRNSVQGVQTAVAEMFLLAQSNRIISSPYSTFGYFAHGYANIQPNIVKRDGQCIKRKSTQPCFQYWFGFANGGAKCSIKATIDMSEDYDCWL</sequence>
<evidence type="ECO:0000256" key="4">
    <source>
        <dbReference type="ARBA" id="ARBA00023180"/>
    </source>
</evidence>
<feature type="transmembrane region" description="Helical" evidence="7">
    <location>
        <begin position="123"/>
        <end position="143"/>
    </location>
</feature>
<evidence type="ECO:0000256" key="7">
    <source>
        <dbReference type="SAM" id="Phobius"/>
    </source>
</evidence>
<keyword evidence="7" id="KW-0812">Transmembrane</keyword>
<keyword evidence="2" id="KW-0328">Glycosyltransferase</keyword>
<evidence type="ECO:0000256" key="2">
    <source>
        <dbReference type="ARBA" id="ARBA00022676"/>
    </source>
</evidence>
<evidence type="ECO:0000256" key="1">
    <source>
        <dbReference type="ARBA" id="ARBA00010481"/>
    </source>
</evidence>
<keyword evidence="7" id="KW-0472">Membrane</keyword>
<dbReference type="GO" id="GO:0008107">
    <property type="term" value="F:galactoside 2-alpha-L-fucosyltransferase activity"/>
    <property type="evidence" value="ECO:0007669"/>
    <property type="project" value="InterPro"/>
</dbReference>
<protein>
    <submittedName>
        <fullName evidence="8">Uncharacterized protein</fullName>
    </submittedName>
</protein>
<dbReference type="Gene3D" id="3.40.50.11340">
    <property type="match status" value="1"/>
</dbReference>
<feature type="transmembrane region" description="Helical" evidence="7">
    <location>
        <begin position="178"/>
        <end position="200"/>
    </location>
</feature>
<feature type="region of interest" description="Disordered" evidence="6">
    <location>
        <begin position="1"/>
        <end position="31"/>
    </location>
</feature>
<feature type="region of interest" description="Disordered" evidence="6">
    <location>
        <begin position="45"/>
        <end position="70"/>
    </location>
</feature>
<feature type="region of interest" description="Disordered" evidence="6">
    <location>
        <begin position="693"/>
        <end position="755"/>
    </location>
</feature>
<keyword evidence="3" id="KW-0808">Transferase</keyword>
<dbReference type="AlphaFoldDB" id="A0A9P6MSL7"/>
<feature type="transmembrane region" description="Helical" evidence="7">
    <location>
        <begin position="89"/>
        <end position="111"/>
    </location>
</feature>
<feature type="compositionally biased region" description="Polar residues" evidence="6">
    <location>
        <begin position="1"/>
        <end position="18"/>
    </location>
</feature>
<reference evidence="8" key="1">
    <citation type="journal article" date="2020" name="Fungal Divers.">
        <title>Resolving the Mortierellaceae phylogeny through synthesis of multi-gene phylogenetics and phylogenomics.</title>
        <authorList>
            <person name="Vandepol N."/>
            <person name="Liber J."/>
            <person name="Desiro A."/>
            <person name="Na H."/>
            <person name="Kennedy M."/>
            <person name="Barry K."/>
            <person name="Grigoriev I.V."/>
            <person name="Miller A.N."/>
            <person name="O'Donnell K."/>
            <person name="Stajich J.E."/>
            <person name="Bonito G."/>
        </authorList>
    </citation>
    <scope>NUCLEOTIDE SEQUENCE</scope>
    <source>
        <strain evidence="8">NRRL 2769</strain>
    </source>
</reference>
<dbReference type="InterPro" id="IPR004938">
    <property type="entry name" value="XG_FTase"/>
</dbReference>
<evidence type="ECO:0000313" key="8">
    <source>
        <dbReference type="EMBL" id="KAG0011175.1"/>
    </source>
</evidence>
<gene>
    <name evidence="8" type="ORF">BGZ80_000876</name>
</gene>
<dbReference type="GO" id="GO:0042546">
    <property type="term" value="P:cell wall biogenesis"/>
    <property type="evidence" value="ECO:0007669"/>
    <property type="project" value="InterPro"/>
</dbReference>
<feature type="compositionally biased region" description="Polar residues" evidence="6">
    <location>
        <begin position="739"/>
        <end position="755"/>
    </location>
</feature>
<comment type="similarity">
    <text evidence="1">Belongs to the glycosyltransferase 37 family.</text>
</comment>
<evidence type="ECO:0000256" key="3">
    <source>
        <dbReference type="ARBA" id="ARBA00022679"/>
    </source>
</evidence>
<keyword evidence="7" id="KW-1133">Transmembrane helix</keyword>
<dbReference type="GO" id="GO:0016020">
    <property type="term" value="C:membrane"/>
    <property type="evidence" value="ECO:0007669"/>
    <property type="project" value="InterPro"/>
</dbReference>
<keyword evidence="5" id="KW-0961">Cell wall biogenesis/degradation</keyword>
<dbReference type="PANTHER" id="PTHR31889">
    <property type="entry name" value="FUCOSYLTRANSFERASE 2-RELATED"/>
    <property type="match status" value="1"/>
</dbReference>
<proteinExistence type="inferred from homology"/>